<reference evidence="2 3" key="1">
    <citation type="submission" date="2019-03" db="EMBL/GenBank/DDBJ databases">
        <title>Rhizobium sp. nov., an bacterium isolated from biocrust in Mu Us Desert.</title>
        <authorList>
            <person name="Lixiong L."/>
        </authorList>
    </citation>
    <scope>NUCLEOTIDE SEQUENCE [LARGE SCALE GENOMIC DNA]</scope>
    <source>
        <strain evidence="2 3">SPY-1</strain>
    </source>
</reference>
<evidence type="ECO:0000313" key="2">
    <source>
        <dbReference type="EMBL" id="TDK35193.1"/>
    </source>
</evidence>
<protein>
    <recommendedName>
        <fullName evidence="1">DUF6950 domain-containing protein</fullName>
    </recommendedName>
</protein>
<feature type="domain" description="DUF6950" evidence="1">
    <location>
        <begin position="5"/>
        <end position="132"/>
    </location>
</feature>
<dbReference type="RefSeq" id="WP_133316615.1">
    <property type="nucleotide sequence ID" value="NZ_SMTL01000003.1"/>
</dbReference>
<dbReference type="AlphaFoldDB" id="A0A4R5UGY7"/>
<dbReference type="EMBL" id="SMTL01000003">
    <property type="protein sequence ID" value="TDK35193.1"/>
    <property type="molecule type" value="Genomic_DNA"/>
</dbReference>
<evidence type="ECO:0000259" key="1">
    <source>
        <dbReference type="Pfam" id="PF22262"/>
    </source>
</evidence>
<evidence type="ECO:0000313" key="3">
    <source>
        <dbReference type="Proteomes" id="UP000295238"/>
    </source>
</evidence>
<comment type="caution">
    <text evidence="2">The sequence shown here is derived from an EMBL/GenBank/DDBJ whole genome shotgun (WGS) entry which is preliminary data.</text>
</comment>
<dbReference type="Proteomes" id="UP000295238">
    <property type="component" value="Unassembled WGS sequence"/>
</dbReference>
<dbReference type="Pfam" id="PF22262">
    <property type="entry name" value="DUF6950"/>
    <property type="match status" value="1"/>
</dbReference>
<keyword evidence="3" id="KW-1185">Reference proteome</keyword>
<accession>A0A4R5UGY7</accession>
<organism evidence="2 3">
    <name type="scientific">Rhizobium deserti</name>
    <dbReference type="NCBI Taxonomy" id="2547961"/>
    <lineage>
        <taxon>Bacteria</taxon>
        <taxon>Pseudomonadati</taxon>
        <taxon>Pseudomonadota</taxon>
        <taxon>Alphaproteobacteria</taxon>
        <taxon>Hyphomicrobiales</taxon>
        <taxon>Rhizobiaceae</taxon>
        <taxon>Rhizobium/Agrobacterium group</taxon>
        <taxon>Rhizobium</taxon>
    </lineage>
</organism>
<name>A0A4R5UGY7_9HYPH</name>
<dbReference type="OrthoDB" id="6586924at2"/>
<proteinExistence type="predicted"/>
<sequence>MIDLQALLKEHMESVQEKEAVFGVDDCSPWCGSWVEKATGVRVIEPDWHSWPEAEAKIKRAGSLCALWDEALADRYDTIWPSGPPVFGDVGIIETRIAGQVSGIFLDHGRFVWRVKVGVSILQPRNIVKAWTFQR</sequence>
<dbReference type="InterPro" id="IPR053802">
    <property type="entry name" value="DUF6950"/>
</dbReference>
<gene>
    <name evidence="2" type="ORF">E2F50_13100</name>
</gene>